<feature type="domain" description="Ig-like" evidence="15">
    <location>
        <begin position="2145"/>
        <end position="2239"/>
    </location>
</feature>
<feature type="compositionally biased region" description="Gly residues" evidence="13">
    <location>
        <begin position="692"/>
        <end position="702"/>
    </location>
</feature>
<dbReference type="InterPro" id="IPR000372">
    <property type="entry name" value="LRRNT"/>
</dbReference>
<dbReference type="InterPro" id="IPR013783">
    <property type="entry name" value="Ig-like_fold"/>
</dbReference>
<dbReference type="SMART" id="SM00013">
    <property type="entry name" value="LRRNT"/>
    <property type="match status" value="1"/>
</dbReference>
<feature type="region of interest" description="Disordered" evidence="13">
    <location>
        <begin position="1648"/>
        <end position="1711"/>
    </location>
</feature>
<dbReference type="PROSITE" id="PS50835">
    <property type="entry name" value="IG_LIKE"/>
    <property type="match status" value="12"/>
</dbReference>
<evidence type="ECO:0000256" key="10">
    <source>
        <dbReference type="ARBA" id="ARBA00023157"/>
    </source>
</evidence>
<keyword evidence="6 14" id="KW-0732">Signal</keyword>
<protein>
    <submittedName>
        <fullName evidence="16">MXRA5 protein</fullName>
    </submittedName>
</protein>
<feature type="domain" description="Ig-like" evidence="15">
    <location>
        <begin position="2045"/>
        <end position="2137"/>
    </location>
</feature>
<feature type="domain" description="Ig-like" evidence="15">
    <location>
        <begin position="2440"/>
        <end position="2536"/>
    </location>
</feature>
<dbReference type="Pfam" id="PF07679">
    <property type="entry name" value="I-set"/>
    <property type="match status" value="7"/>
</dbReference>
<evidence type="ECO:0000256" key="3">
    <source>
        <dbReference type="ARBA" id="ARBA00022525"/>
    </source>
</evidence>
<dbReference type="InterPro" id="IPR003598">
    <property type="entry name" value="Ig_sub2"/>
</dbReference>
<feature type="domain" description="Ig-like" evidence="15">
    <location>
        <begin position="2242"/>
        <end position="2342"/>
    </location>
</feature>
<feature type="domain" description="Ig-like" evidence="15">
    <location>
        <begin position="2733"/>
        <end position="2826"/>
    </location>
</feature>
<dbReference type="FunFam" id="2.60.40.10:FF:001502">
    <property type="entry name" value="Matrix remodeling associated 5"/>
    <property type="match status" value="1"/>
</dbReference>
<comment type="caution">
    <text evidence="16">The sequence shown here is derived from an EMBL/GenBank/DDBJ whole genome shotgun (WGS) entry which is preliminary data.</text>
</comment>
<dbReference type="InterPro" id="IPR003599">
    <property type="entry name" value="Ig_sub"/>
</dbReference>
<dbReference type="Proteomes" id="UP000580879">
    <property type="component" value="Unassembled WGS sequence"/>
</dbReference>
<dbReference type="OrthoDB" id="676979at2759"/>
<keyword evidence="3" id="KW-0964">Secreted</keyword>
<feature type="non-terminal residue" evidence="16">
    <location>
        <position position="1"/>
    </location>
</feature>
<dbReference type="SMART" id="SM00408">
    <property type="entry name" value="IGc2"/>
    <property type="match status" value="12"/>
</dbReference>
<dbReference type="Gene3D" id="3.80.10.10">
    <property type="entry name" value="Ribonuclease Inhibitor"/>
    <property type="match status" value="2"/>
</dbReference>
<dbReference type="InterPro" id="IPR036179">
    <property type="entry name" value="Ig-like_dom_sf"/>
</dbReference>
<evidence type="ECO:0000259" key="15">
    <source>
        <dbReference type="PROSITE" id="PS50835"/>
    </source>
</evidence>
<evidence type="ECO:0000313" key="16">
    <source>
        <dbReference type="EMBL" id="NWW76806.1"/>
    </source>
</evidence>
<feature type="domain" description="Ig-like" evidence="15">
    <location>
        <begin position="2637"/>
        <end position="2727"/>
    </location>
</feature>
<dbReference type="GO" id="GO:0016020">
    <property type="term" value="C:membrane"/>
    <property type="evidence" value="ECO:0007669"/>
    <property type="project" value="UniProtKB-SubCell"/>
</dbReference>
<dbReference type="PANTHER" id="PTHR45842">
    <property type="entry name" value="SYNAPTIC ADHESION-LIKE MOLECULE SALM"/>
    <property type="match status" value="1"/>
</dbReference>
<feature type="region of interest" description="Disordered" evidence="13">
    <location>
        <begin position="1021"/>
        <end position="1040"/>
    </location>
</feature>
<feature type="region of interest" description="Disordered" evidence="13">
    <location>
        <begin position="1154"/>
        <end position="1176"/>
    </location>
</feature>
<dbReference type="SMART" id="SM00409">
    <property type="entry name" value="IG"/>
    <property type="match status" value="12"/>
</dbReference>
<dbReference type="FunFam" id="2.60.40.10:FF:000063">
    <property type="entry name" value="neural cell adhesion molecule L1"/>
    <property type="match status" value="1"/>
</dbReference>
<evidence type="ECO:0000256" key="7">
    <source>
        <dbReference type="ARBA" id="ARBA00022737"/>
    </source>
</evidence>
<evidence type="ECO:0000256" key="2">
    <source>
        <dbReference type="ARBA" id="ARBA00004613"/>
    </source>
</evidence>
<keyword evidence="10" id="KW-1015">Disulfide bond</keyword>
<feature type="region of interest" description="Disordered" evidence="13">
    <location>
        <begin position="1070"/>
        <end position="1102"/>
    </location>
</feature>
<keyword evidence="12" id="KW-0393">Immunoglobulin domain</keyword>
<evidence type="ECO:0000256" key="12">
    <source>
        <dbReference type="ARBA" id="ARBA00023319"/>
    </source>
</evidence>
<feature type="compositionally biased region" description="Pro residues" evidence="13">
    <location>
        <begin position="818"/>
        <end position="828"/>
    </location>
</feature>
<evidence type="ECO:0000256" key="11">
    <source>
        <dbReference type="ARBA" id="ARBA00023180"/>
    </source>
</evidence>
<dbReference type="FunFam" id="2.60.40.10:FF:001017">
    <property type="entry name" value="Matrix remodeling associated 5"/>
    <property type="match status" value="1"/>
</dbReference>
<feature type="compositionally biased region" description="Polar residues" evidence="13">
    <location>
        <begin position="1654"/>
        <end position="1695"/>
    </location>
</feature>
<keyword evidence="5" id="KW-0812">Transmembrane</keyword>
<feature type="domain" description="Ig-like" evidence="15">
    <location>
        <begin position="1949"/>
        <end position="2040"/>
    </location>
</feature>
<dbReference type="FunFam" id="2.60.40.10:FF:000537">
    <property type="entry name" value="immunoglobulin superfamily member 10"/>
    <property type="match status" value="1"/>
</dbReference>
<dbReference type="SUPFAM" id="SSF52058">
    <property type="entry name" value="L domain-like"/>
    <property type="match status" value="1"/>
</dbReference>
<evidence type="ECO:0000256" key="5">
    <source>
        <dbReference type="ARBA" id="ARBA00022692"/>
    </source>
</evidence>
<dbReference type="SUPFAM" id="SSF48726">
    <property type="entry name" value="Immunoglobulin"/>
    <property type="match status" value="12"/>
</dbReference>
<dbReference type="PROSITE" id="PS51257">
    <property type="entry name" value="PROKAR_LIPOPROTEIN"/>
    <property type="match status" value="1"/>
</dbReference>
<evidence type="ECO:0000256" key="6">
    <source>
        <dbReference type="ARBA" id="ARBA00022729"/>
    </source>
</evidence>
<feature type="region of interest" description="Disordered" evidence="13">
    <location>
        <begin position="813"/>
        <end position="843"/>
    </location>
</feature>
<feature type="signal peptide" evidence="14">
    <location>
        <begin position="1"/>
        <end position="26"/>
    </location>
</feature>
<dbReference type="FunFam" id="3.80.10.10:FF:000103">
    <property type="entry name" value="Immunoglobulin superfamily member 10"/>
    <property type="match status" value="1"/>
</dbReference>
<dbReference type="Pfam" id="PF13855">
    <property type="entry name" value="LRR_8"/>
    <property type="match status" value="2"/>
</dbReference>
<dbReference type="FunFam" id="2.60.40.10:FF:001377">
    <property type="entry name" value="Matrix remodeling associated 5"/>
    <property type="match status" value="1"/>
</dbReference>
<keyword evidence="4" id="KW-0433">Leucine-rich repeat</keyword>
<feature type="compositionally biased region" description="Basic residues" evidence="13">
    <location>
        <begin position="733"/>
        <end position="744"/>
    </location>
</feature>
<organism evidence="16 17">
    <name type="scientific">Climacteris rufus</name>
    <name type="common">rufous treecreeper</name>
    <dbReference type="NCBI Taxonomy" id="47695"/>
    <lineage>
        <taxon>Eukaryota</taxon>
        <taxon>Metazoa</taxon>
        <taxon>Chordata</taxon>
        <taxon>Craniata</taxon>
        <taxon>Vertebrata</taxon>
        <taxon>Euteleostomi</taxon>
        <taxon>Archelosauria</taxon>
        <taxon>Archosauria</taxon>
        <taxon>Dinosauria</taxon>
        <taxon>Saurischia</taxon>
        <taxon>Theropoda</taxon>
        <taxon>Coelurosauria</taxon>
        <taxon>Aves</taxon>
        <taxon>Neognathae</taxon>
        <taxon>Neoaves</taxon>
        <taxon>Telluraves</taxon>
        <taxon>Australaves</taxon>
        <taxon>Passeriformes</taxon>
        <taxon>Climacteridae</taxon>
        <taxon>Climacteris</taxon>
    </lineage>
</organism>
<dbReference type="InterPro" id="IPR001611">
    <property type="entry name" value="Leu-rich_rpt"/>
</dbReference>
<feature type="non-terminal residue" evidence="16">
    <location>
        <position position="2828"/>
    </location>
</feature>
<dbReference type="Gene3D" id="2.60.40.10">
    <property type="entry name" value="Immunoglobulins"/>
    <property type="match status" value="12"/>
</dbReference>
<feature type="region of interest" description="Disordered" evidence="13">
    <location>
        <begin position="677"/>
        <end position="703"/>
    </location>
</feature>
<feature type="domain" description="Ig-like" evidence="15">
    <location>
        <begin position="2345"/>
        <end position="2431"/>
    </location>
</feature>
<dbReference type="FunFam" id="2.60.40.10:FF:000621">
    <property type="entry name" value="Immunoglobulin superfamily member 10"/>
    <property type="match status" value="1"/>
</dbReference>
<keyword evidence="7" id="KW-0677">Repeat</keyword>
<feature type="domain" description="Ig-like" evidence="15">
    <location>
        <begin position="473"/>
        <end position="559"/>
    </location>
</feature>
<dbReference type="FunFam" id="2.60.40.10:FF:000076">
    <property type="entry name" value="Leucine-rich repeat and Ig domain-containing 4"/>
    <property type="match status" value="1"/>
</dbReference>
<dbReference type="FunFam" id="2.60.40.10:FF:001402">
    <property type="entry name" value="Matrix remodeling associated 5"/>
    <property type="match status" value="1"/>
</dbReference>
<dbReference type="FunFam" id="2.60.40.10:FF:001433">
    <property type="entry name" value="Matrix remodeling associated 5"/>
    <property type="match status" value="1"/>
</dbReference>
<evidence type="ECO:0000256" key="4">
    <source>
        <dbReference type="ARBA" id="ARBA00022614"/>
    </source>
</evidence>
<gene>
    <name evidence="16" type="primary">Mxra5</name>
    <name evidence="16" type="ORF">CLIRUF_R02835</name>
</gene>
<evidence type="ECO:0000256" key="8">
    <source>
        <dbReference type="ARBA" id="ARBA00022989"/>
    </source>
</evidence>
<evidence type="ECO:0000256" key="9">
    <source>
        <dbReference type="ARBA" id="ARBA00023136"/>
    </source>
</evidence>
<dbReference type="EMBL" id="VZRZ01004789">
    <property type="protein sequence ID" value="NWW76806.1"/>
    <property type="molecule type" value="Genomic_DNA"/>
</dbReference>
<dbReference type="SMART" id="SM00369">
    <property type="entry name" value="LRR_TYP"/>
    <property type="match status" value="5"/>
</dbReference>
<proteinExistence type="predicted"/>
<dbReference type="PANTHER" id="PTHR45842:SF4">
    <property type="entry name" value="MATRIX-REMODELING-ASSOCIATED PROTEIN 5"/>
    <property type="match status" value="1"/>
</dbReference>
<dbReference type="FunFam" id="2.60.40.10:FF:000032">
    <property type="entry name" value="palladin isoform X1"/>
    <property type="match status" value="1"/>
</dbReference>
<dbReference type="InterPro" id="IPR013098">
    <property type="entry name" value="Ig_I-set"/>
</dbReference>
<feature type="domain" description="Ig-like" evidence="15">
    <location>
        <begin position="1852"/>
        <end position="1943"/>
    </location>
</feature>
<dbReference type="Pfam" id="PF13927">
    <property type="entry name" value="Ig_3"/>
    <property type="match status" value="4"/>
</dbReference>
<keyword evidence="8" id="KW-1133">Transmembrane helix</keyword>
<evidence type="ECO:0000256" key="14">
    <source>
        <dbReference type="SAM" id="SignalP"/>
    </source>
</evidence>
<feature type="compositionally biased region" description="Basic and acidic residues" evidence="13">
    <location>
        <begin position="1322"/>
        <end position="1338"/>
    </location>
</feature>
<comment type="subcellular location">
    <subcellularLocation>
        <location evidence="1">Membrane</location>
        <topology evidence="1">Single-pass membrane protein</topology>
    </subcellularLocation>
    <subcellularLocation>
        <location evidence="2">Secreted</location>
    </subcellularLocation>
</comment>
<keyword evidence="11" id="KW-0325">Glycoprotein</keyword>
<reference evidence="16 17" key="1">
    <citation type="submission" date="2019-09" db="EMBL/GenBank/DDBJ databases">
        <title>Bird 10,000 Genomes (B10K) Project - Family phase.</title>
        <authorList>
            <person name="Zhang G."/>
        </authorList>
    </citation>
    <scope>NUCLEOTIDE SEQUENCE [LARGE SCALE GENOMIC DNA]</scope>
    <source>
        <strain evidence="16">B10K-DU-029-53</strain>
    </source>
</reference>
<dbReference type="InterPro" id="IPR003591">
    <property type="entry name" value="Leu-rich_rpt_typical-subtyp"/>
</dbReference>
<dbReference type="SMART" id="SM00082">
    <property type="entry name" value="LRRCT"/>
    <property type="match status" value="1"/>
</dbReference>
<feature type="compositionally biased region" description="Polar residues" evidence="13">
    <location>
        <begin position="1339"/>
        <end position="1354"/>
    </location>
</feature>
<feature type="region of interest" description="Disordered" evidence="13">
    <location>
        <begin position="727"/>
        <end position="753"/>
    </location>
</feature>
<keyword evidence="9" id="KW-0472">Membrane</keyword>
<accession>A0A7K6QSQ9</accession>
<feature type="compositionally biased region" description="Basic residues" evidence="13">
    <location>
        <begin position="1156"/>
        <end position="1175"/>
    </location>
</feature>
<dbReference type="GO" id="GO:0005576">
    <property type="term" value="C:extracellular region"/>
    <property type="evidence" value="ECO:0007669"/>
    <property type="project" value="UniProtKB-SubCell"/>
</dbReference>
<name>A0A7K6QSQ9_9PASS</name>
<feature type="compositionally biased region" description="Basic residues" evidence="13">
    <location>
        <begin position="677"/>
        <end position="689"/>
    </location>
</feature>
<dbReference type="InterPro" id="IPR032675">
    <property type="entry name" value="LRR_dom_sf"/>
</dbReference>
<feature type="region of interest" description="Disordered" evidence="13">
    <location>
        <begin position="1299"/>
        <end position="1358"/>
    </location>
</feature>
<feature type="compositionally biased region" description="Polar residues" evidence="13">
    <location>
        <begin position="1079"/>
        <end position="1094"/>
    </location>
</feature>
<keyword evidence="17" id="KW-1185">Reference proteome</keyword>
<feature type="chain" id="PRO_5029720807" evidence="14">
    <location>
        <begin position="27"/>
        <end position="2828"/>
    </location>
</feature>
<dbReference type="InterPro" id="IPR007110">
    <property type="entry name" value="Ig-like_dom"/>
</dbReference>
<feature type="domain" description="Ig-like" evidence="15">
    <location>
        <begin position="567"/>
        <end position="662"/>
    </location>
</feature>
<evidence type="ECO:0000313" key="17">
    <source>
        <dbReference type="Proteomes" id="UP000580879"/>
    </source>
</evidence>
<evidence type="ECO:0000256" key="13">
    <source>
        <dbReference type="SAM" id="MobiDB-lite"/>
    </source>
</evidence>
<sequence>MGHRVAAGALSVVLLLGLWLPPGTLGCPQPCACYLPTEVHCTFRSLAAVPARIARHVERINFGFNSIQSIYENSFAGLTKLELLMIHGNDIQNIPDGALKDLVSLQVFKISYNKLKVITGQTLQGLSSLMRLHMDHNRIEFIHPNAFNGLTSLRLVHLEGNLLQQLHSHTFSTFMVLDYFKLSTVRHLYLSENALRTLPAGMFQGMPLLENLYLHGNPWACDCSLKWLLEWNEVSGGVLKCKKDKAYEGGQLCAKCSSPKQLQKEDIQNLKDISCRKPVIQSSLRQNSSTQEEEDGDSYELPLEELQSSPWNIVLNMTDEHGNIVHLNCEIKKPTGSTKIQWNQIQTQEIDINATIALDFECPMNRENYEKLWKLIAYYSEVPVKLERELMLRKEPKISYQYRQGSDYDALYYTGVKAQILAEPSWVMQPLINIQLNRRQSTGKKVVLSFFTVFSQIVHTNTTRQQRNWVMIEQNQNTRTAQSVMEGSECHLSCSVKASENPSIQWLFPDGTKLQAPFNQKDSRFSVLSNGQLIIKVVSYTDGGVYHCIAQVRDDVDIMAYRLVVQPAAIQVADSDVVRVEKNVGDPIALPCNAVAIPDPQLSWILPNSQVLNDLSNSSKGYMLHNGTLFIPRSHISDSGHYRCVAANQQGSDQFVVRVTVNKMVSDRSFKRIKLKKHPGSRGLSKTRGRVIDGGEGSGAGGVEEFSRRKNHLKDWEIPFKQKNDQVPDAQIKKGKKGRRKMKIWKSTDRTQDSNVAEGRRVFESRRRINVASKQINPQHWADILAKVRGKNLPRTTTAAAISVTTALPSVMQEATPAPDPVASPPPSETGADVVDSSADASHVGEDEQFSVTASHTTEVFSAQSVLMRSETELFSYHRALETTASIDAVEISLSGPSLTPVSATLRPQGEQPLDVRTDDSVALTEEPLARQIVTNFPSIQSSSFTVENADKTTSPLHEENSAFAELPLDATLLAESQTVDLNSTLETSLKLNAVDPMSVDTITSTPSQFDEIIPTDSVGTAAVPSSSSPFVTEKSNDVRHQHKKISTGHTKMANLSTSFPAVTPIRVQSKEKPETHRNTVTQESMSNSYADNSQTEEHQTLATPKPDPVYILRNANALHRPAEGLKTAPSISGLTTVATTTTPYRKTIPSLITQHGRKRPYGRRRRPNRVRQRPKPLPSVVLTTEAMPIVPGTPEIEAVNKTTAATLKSSDLAISVKIQNKEKEHMESTSSLATDLGVTEKIMKIRDVVTTSSFRPTASPPEAKHVMHPTTETLPLPVTAPITILSSYAVHDALPTKESNVPVKPEQSEVPAYHSLGSVSEGKDMKADSKTVDRRAEQSSTTISPAHRNSQILSAKPKSQEPILFDLEVVFNEATTGTFQLTYPSMTDLSIPVGTVKVIKDLSVSKELWSPTGSLETPAKTERPQQHEITLSSSFSTAETQTFPVRETKKSIISQTGTKPSFLERTESMSHVFHHLQTTKKPLITSTAFIPFIKLVTLPPSISSTSHPSLRYTSKESNAFNQKRFPEAKQVGAGGEKMVMSSRQDVHPTPSSNQNRISIQSKEKQFKELYSSKSNNSLLLNPYLPHPPAGMIPSINQRLPIVPPKHVPIRGTVKLPVTQGPLRYFLTHQPLHYTNKPEITAYAAHTIQDRKASASQRETTTPTPASPFQKTNPLTESKFSNEGQNRYNTNSRFSGNYIPDNRGTTGRLRSQGIPYYPSSRIPFLFNRTRIFPHLSMHPKPEVPSQLVPKDTNEKQVVQVLPTGITVQKATAVPIPPMPHATMTTLSPVIVKTAPPAFQHTKPQIATTVHPFKNVHHRQQKFPSLPYMGGITPHNSTVIQSSTNFRMHGERPKIITKASQSISIPAETDAFLPCDAVGEPKPFITWTKVSTGALMTANSKLQRVEVWKNGTLLIRNAQLQDHGQYLCTAQNLHGIDKMTVVLTVVAHQPKILLSRYRDVTVYFGETIAMECQASGTPSPLISWIFPDRKVLQTVTTTESRIMLHENRTLSIKQATFSDRGVYKCVASNAAGADSIAVRLHIAALPPIIHQDKQENISLPLGSSINIHCSAKAAPSPNIRWVVFDGTQIRPSQFVNGNLFVFPNGTLYIRNVSPKDSGNYECIAANMVGAARRTVQLHVKKHASNAKITGSSPQRTDVTYGSILHLDCSASGDPWPRILWRLPSKRMIDSLHSTLETRIKVFSNGTLVVHSVTDKDAGDYLCVARNKIGDDYVVLKVNVMMKPAKIEHKNENNHKVKYGGDLKVDCVATGLPNPEISWALPDGSMINTFMQSDDSGSRMKRYVVFDNGTLYFNDVGLREEGDYTCYAENQIGKDEMKVRVKVVAEPATIRNKTYITINVPYGDVVTVTCEAKGEPTPKVTWLSPTNRPIPALSDKYQIYRDGTLLIQKAQRSDSGNYTCVARNSAGEDRKIVWIHVDVQPPRINGHLSAVTSVRETAIRDSRKLIDCKAEGIPAPRVLWAFPEGVILPAPYYGNRITVHRNGTLDIRGVRPTDAVQLVCIGRNEGGEARLLVQLLITDHLEKPSFRDPVSERITAIAGHSINLNCSVQGNPKPSTSWILPNGSEVLSGSRLHRFYHKRDGILHISSLSAGDAGTYRCTARNPGGYVERVVFLKVGLRPEISNQYNNLVSIINGETLQLHCITQTKQRAQISWTLPNGMVMDAPQAVGRFSLMENGSLTVREASVFDRGTYVCKVSTEYGTSVMTVPVIVIAYPPRITSEPAPVIYARPGNSVKLTCMAIGIPKAEITWELPDKSHLTTGAQSRLYGNKFLHPQGSLVIQQSTQRDAGFYKCTAKNILGSDSKTTYIHIF</sequence>
<feature type="domain" description="Ig-like" evidence="15">
    <location>
        <begin position="2542"/>
        <end position="2630"/>
    </location>
</feature>
<dbReference type="FunFam" id="2.60.40.10:FF:001306">
    <property type="entry name" value="Matrix remodeling associated 5"/>
    <property type="match status" value="1"/>
</dbReference>
<dbReference type="InterPro" id="IPR050467">
    <property type="entry name" value="LRFN"/>
</dbReference>
<dbReference type="InterPro" id="IPR000483">
    <property type="entry name" value="Cys-rich_flank_reg_C"/>
</dbReference>
<dbReference type="CDD" id="cd00096">
    <property type="entry name" value="Ig"/>
    <property type="match status" value="4"/>
</dbReference>
<evidence type="ECO:0000256" key="1">
    <source>
        <dbReference type="ARBA" id="ARBA00004167"/>
    </source>
</evidence>